<feature type="compositionally biased region" description="Basic and acidic residues" evidence="1">
    <location>
        <begin position="48"/>
        <end position="59"/>
    </location>
</feature>
<sequence length="91" mass="10269">MELRQQSKEEDSGPFNGVCLEKEAVWFKEEKVDPEDEPPGVKDGMAFADKERKMQDTKETSSCSPRGEITPETAMEEVPETSDRQGCRSDL</sequence>
<reference evidence="2" key="1">
    <citation type="journal article" date="2022" name="bioRxiv">
        <title>Sequencing and chromosome-scale assembly of the giantPleurodeles waltlgenome.</title>
        <authorList>
            <person name="Brown T."/>
            <person name="Elewa A."/>
            <person name="Iarovenko S."/>
            <person name="Subramanian E."/>
            <person name="Araus A.J."/>
            <person name="Petzold A."/>
            <person name="Susuki M."/>
            <person name="Suzuki K.-i.T."/>
            <person name="Hayashi T."/>
            <person name="Toyoda A."/>
            <person name="Oliveira C."/>
            <person name="Osipova E."/>
            <person name="Leigh N.D."/>
            <person name="Simon A."/>
            <person name="Yun M.H."/>
        </authorList>
    </citation>
    <scope>NUCLEOTIDE SEQUENCE</scope>
    <source>
        <strain evidence="2">20211129_DDA</strain>
        <tissue evidence="2">Liver</tissue>
    </source>
</reference>
<comment type="caution">
    <text evidence="2">The sequence shown here is derived from an EMBL/GenBank/DDBJ whole genome shotgun (WGS) entry which is preliminary data.</text>
</comment>
<evidence type="ECO:0000256" key="1">
    <source>
        <dbReference type="SAM" id="MobiDB-lite"/>
    </source>
</evidence>
<evidence type="ECO:0000313" key="2">
    <source>
        <dbReference type="EMBL" id="KAJ1209332.1"/>
    </source>
</evidence>
<dbReference type="EMBL" id="JANPWB010000002">
    <property type="protein sequence ID" value="KAJ1209332.1"/>
    <property type="molecule type" value="Genomic_DNA"/>
</dbReference>
<name>A0AAV7W607_PLEWA</name>
<dbReference type="Proteomes" id="UP001066276">
    <property type="component" value="Chromosome 1_2"/>
</dbReference>
<organism evidence="2 3">
    <name type="scientific">Pleurodeles waltl</name>
    <name type="common">Iberian ribbed newt</name>
    <dbReference type="NCBI Taxonomy" id="8319"/>
    <lineage>
        <taxon>Eukaryota</taxon>
        <taxon>Metazoa</taxon>
        <taxon>Chordata</taxon>
        <taxon>Craniata</taxon>
        <taxon>Vertebrata</taxon>
        <taxon>Euteleostomi</taxon>
        <taxon>Amphibia</taxon>
        <taxon>Batrachia</taxon>
        <taxon>Caudata</taxon>
        <taxon>Salamandroidea</taxon>
        <taxon>Salamandridae</taxon>
        <taxon>Pleurodelinae</taxon>
        <taxon>Pleurodeles</taxon>
    </lineage>
</organism>
<accession>A0AAV7W607</accession>
<evidence type="ECO:0000313" key="3">
    <source>
        <dbReference type="Proteomes" id="UP001066276"/>
    </source>
</evidence>
<keyword evidence="3" id="KW-1185">Reference proteome</keyword>
<proteinExistence type="predicted"/>
<gene>
    <name evidence="2" type="ORF">NDU88_004710</name>
</gene>
<feature type="region of interest" description="Disordered" evidence="1">
    <location>
        <begin position="31"/>
        <end position="91"/>
    </location>
</feature>
<protein>
    <submittedName>
        <fullName evidence="2">Uncharacterized protein</fullName>
    </submittedName>
</protein>
<feature type="compositionally biased region" description="Basic and acidic residues" evidence="1">
    <location>
        <begin position="81"/>
        <end position="91"/>
    </location>
</feature>
<dbReference type="AlphaFoldDB" id="A0AAV7W607"/>